<dbReference type="HOGENOM" id="CLU_1666832_0_0_11"/>
<keyword evidence="1" id="KW-0812">Transmembrane</keyword>
<sequence length="158" mass="17219">MTVAAVLLVYCRLPIDEAARGVALAGRLVILAVGLGLPGWLILGQLAAGRQGTPYQRRGTWLFVNICRAVRRRRRRATGIESRPARVAGLIGTPERGSLTWCPRSSSARRRAVHRWRRRGCRLGERSHAELSGPVRPAQCLARDGVTAGGQQVAHTAE</sequence>
<organism evidence="2 3">
    <name type="scientific">Frankia alni (strain DSM 45986 / CECT 9034 / ACN14a)</name>
    <dbReference type="NCBI Taxonomy" id="326424"/>
    <lineage>
        <taxon>Bacteria</taxon>
        <taxon>Bacillati</taxon>
        <taxon>Actinomycetota</taxon>
        <taxon>Actinomycetes</taxon>
        <taxon>Frankiales</taxon>
        <taxon>Frankiaceae</taxon>
        <taxon>Frankia</taxon>
    </lineage>
</organism>
<keyword evidence="1" id="KW-1133">Transmembrane helix</keyword>
<gene>
    <name evidence="2" type="ordered locus">FRAAL1541</name>
</gene>
<evidence type="ECO:0000313" key="2">
    <source>
        <dbReference type="EMBL" id="CAJ60197.1"/>
    </source>
</evidence>
<evidence type="ECO:0000256" key="1">
    <source>
        <dbReference type="SAM" id="Phobius"/>
    </source>
</evidence>
<protein>
    <submittedName>
        <fullName evidence="2">Uncharacterized protein</fullName>
    </submittedName>
</protein>
<feature type="transmembrane region" description="Helical" evidence="1">
    <location>
        <begin position="28"/>
        <end position="48"/>
    </location>
</feature>
<dbReference type="Proteomes" id="UP000000657">
    <property type="component" value="Chromosome"/>
</dbReference>
<dbReference type="EMBL" id="CT573213">
    <property type="protein sequence ID" value="CAJ60197.1"/>
    <property type="molecule type" value="Genomic_DNA"/>
</dbReference>
<keyword evidence="1" id="KW-0472">Membrane</keyword>
<accession>Q0RQH7</accession>
<name>Q0RQH7_FRAAA</name>
<keyword evidence="3" id="KW-1185">Reference proteome</keyword>
<dbReference type="STRING" id="326424.FRAAL1541"/>
<dbReference type="AlphaFoldDB" id="Q0RQH7"/>
<dbReference type="KEGG" id="fal:FRAAL1541"/>
<proteinExistence type="predicted"/>
<reference evidence="2 3" key="1">
    <citation type="journal article" date="2007" name="Genome Res.">
        <title>Genome characteristics of facultatively symbiotic Frankia sp. strains reflect host range and host plant biogeography.</title>
        <authorList>
            <person name="Normand P."/>
            <person name="Lapierre P."/>
            <person name="Tisa L.S."/>
            <person name="Gogarten J.P."/>
            <person name="Alloisio N."/>
            <person name="Bagnarol E."/>
            <person name="Bassi C.A."/>
            <person name="Berry A.M."/>
            <person name="Bickhart D.M."/>
            <person name="Choisne N."/>
            <person name="Couloux A."/>
            <person name="Cournoyer B."/>
            <person name="Cruveiller S."/>
            <person name="Daubin V."/>
            <person name="Demange N."/>
            <person name="Francino M.P."/>
            <person name="Goltsman E."/>
            <person name="Huang Y."/>
            <person name="Kopp O.R."/>
            <person name="Labarre L."/>
            <person name="Lapidus A."/>
            <person name="Lavire C."/>
            <person name="Marechal J."/>
            <person name="Martinez M."/>
            <person name="Mastronunzio J.E."/>
            <person name="Mullin B.C."/>
            <person name="Niemann J."/>
            <person name="Pujic P."/>
            <person name="Rawnsley T."/>
            <person name="Rouy Z."/>
            <person name="Schenowitz C."/>
            <person name="Sellstedt A."/>
            <person name="Tavares F."/>
            <person name="Tomkins J.P."/>
            <person name="Vallenet D."/>
            <person name="Valverde C."/>
            <person name="Wall L.G."/>
            <person name="Wang Y."/>
            <person name="Medigue C."/>
            <person name="Benson D.R."/>
        </authorList>
    </citation>
    <scope>NUCLEOTIDE SEQUENCE [LARGE SCALE GENOMIC DNA]</scope>
    <source>
        <strain evidence="3">DSM 45986 / CECT 9034 / ACN14a</strain>
    </source>
</reference>
<evidence type="ECO:0000313" key="3">
    <source>
        <dbReference type="Proteomes" id="UP000000657"/>
    </source>
</evidence>